<evidence type="ECO:0000313" key="6">
    <source>
        <dbReference type="Proteomes" id="UP000272025"/>
    </source>
</evidence>
<feature type="transmembrane region" description="Helical" evidence="4">
    <location>
        <begin position="408"/>
        <end position="427"/>
    </location>
</feature>
<feature type="transmembrane region" description="Helical" evidence="4">
    <location>
        <begin position="205"/>
        <end position="225"/>
    </location>
</feature>
<keyword evidence="4" id="KW-0472">Membrane</keyword>
<dbReference type="GO" id="GO:0022857">
    <property type="term" value="F:transmembrane transporter activity"/>
    <property type="evidence" value="ECO:0007669"/>
    <property type="project" value="InterPro"/>
</dbReference>
<keyword evidence="4" id="KW-0812">Transmembrane</keyword>
<dbReference type="InterPro" id="IPR036259">
    <property type="entry name" value="MFS_trans_sf"/>
</dbReference>
<feature type="transmembrane region" description="Helical" evidence="4">
    <location>
        <begin position="314"/>
        <end position="332"/>
    </location>
</feature>
<evidence type="ECO:0000313" key="5">
    <source>
        <dbReference type="EMBL" id="ROT41301.1"/>
    </source>
</evidence>
<organism evidence="5 6">
    <name type="scientific">Sodiomyces alkalinus (strain CBS 110278 / VKM F-3762 / F11)</name>
    <name type="common">Alkaliphilic filamentous fungus</name>
    <dbReference type="NCBI Taxonomy" id="1314773"/>
    <lineage>
        <taxon>Eukaryota</taxon>
        <taxon>Fungi</taxon>
        <taxon>Dikarya</taxon>
        <taxon>Ascomycota</taxon>
        <taxon>Pezizomycotina</taxon>
        <taxon>Sordariomycetes</taxon>
        <taxon>Hypocreomycetidae</taxon>
        <taxon>Glomerellales</taxon>
        <taxon>Plectosphaerellaceae</taxon>
        <taxon>Sodiomyces</taxon>
    </lineage>
</organism>
<feature type="transmembrane region" description="Helical" evidence="4">
    <location>
        <begin position="370"/>
        <end position="388"/>
    </location>
</feature>
<dbReference type="PANTHER" id="PTHR11360:SF130">
    <property type="entry name" value="MAJOR FACILITATOR SUPERFAMILY (MFS) PROFILE DOMAIN-CONTAINING PROTEIN-RELATED"/>
    <property type="match status" value="1"/>
</dbReference>
<accession>A0A3N2Q3F0</accession>
<evidence type="ECO:0000256" key="4">
    <source>
        <dbReference type="SAM" id="Phobius"/>
    </source>
</evidence>
<proteinExistence type="inferred from homology"/>
<keyword evidence="4" id="KW-1133">Transmembrane helix</keyword>
<dbReference type="InterPro" id="IPR050327">
    <property type="entry name" value="Proton-linked_MCT"/>
</dbReference>
<dbReference type="AlphaFoldDB" id="A0A3N2Q3F0"/>
<comment type="similarity">
    <text evidence="2">Belongs to the major facilitator superfamily. Monocarboxylate porter (TC 2.A.1.13) family.</text>
</comment>
<comment type="subcellular location">
    <subcellularLocation>
        <location evidence="1">Membrane</location>
        <topology evidence="1">Multi-pass membrane protein</topology>
    </subcellularLocation>
</comment>
<dbReference type="Pfam" id="PF07690">
    <property type="entry name" value="MFS_1"/>
    <property type="match status" value="1"/>
</dbReference>
<dbReference type="SUPFAM" id="SSF103473">
    <property type="entry name" value="MFS general substrate transporter"/>
    <property type="match status" value="1"/>
</dbReference>
<dbReference type="Proteomes" id="UP000272025">
    <property type="component" value="Unassembled WGS sequence"/>
</dbReference>
<feature type="region of interest" description="Disordered" evidence="3">
    <location>
        <begin position="1"/>
        <end position="34"/>
    </location>
</feature>
<dbReference type="RefSeq" id="XP_028469107.1">
    <property type="nucleotide sequence ID" value="XM_028613120.1"/>
</dbReference>
<evidence type="ECO:0000256" key="1">
    <source>
        <dbReference type="ARBA" id="ARBA00004141"/>
    </source>
</evidence>
<dbReference type="InterPro" id="IPR011701">
    <property type="entry name" value="MFS"/>
</dbReference>
<protein>
    <submittedName>
        <fullName evidence="5">MFS general substrate transporter</fullName>
    </submittedName>
</protein>
<reference evidence="5 6" key="1">
    <citation type="journal article" date="2018" name="Mol. Ecol.">
        <title>The obligate alkalophilic soda-lake fungus Sodiomyces alkalinus has shifted to a protein diet.</title>
        <authorList>
            <person name="Grum-Grzhimaylo A.A."/>
            <person name="Falkoski D.L."/>
            <person name="van den Heuvel J."/>
            <person name="Valero-Jimenez C.A."/>
            <person name="Min B."/>
            <person name="Choi I.G."/>
            <person name="Lipzen A."/>
            <person name="Daum C.G."/>
            <person name="Aanen D.K."/>
            <person name="Tsang A."/>
            <person name="Henrissat B."/>
            <person name="Bilanenko E.N."/>
            <person name="de Vries R.P."/>
            <person name="van Kan J.A.L."/>
            <person name="Grigoriev I.V."/>
            <person name="Debets A.J.M."/>
        </authorList>
    </citation>
    <scope>NUCLEOTIDE SEQUENCE [LARGE SCALE GENOMIC DNA]</scope>
    <source>
        <strain evidence="5 6">F11</strain>
    </source>
</reference>
<dbReference type="Gene3D" id="1.20.1250.20">
    <property type="entry name" value="MFS general substrate transporter like domains"/>
    <property type="match status" value="1"/>
</dbReference>
<feature type="transmembrane region" description="Helical" evidence="4">
    <location>
        <begin position="284"/>
        <end position="302"/>
    </location>
</feature>
<feature type="transmembrane region" description="Helical" evidence="4">
    <location>
        <begin position="147"/>
        <end position="168"/>
    </location>
</feature>
<dbReference type="OrthoDB" id="4846608at2759"/>
<gene>
    <name evidence="5" type="ORF">SODALDRAFT_343314</name>
</gene>
<evidence type="ECO:0000256" key="3">
    <source>
        <dbReference type="SAM" id="MobiDB-lite"/>
    </source>
</evidence>
<dbReference type="PANTHER" id="PTHR11360">
    <property type="entry name" value="MONOCARBOXYLATE TRANSPORTER"/>
    <property type="match status" value="1"/>
</dbReference>
<feature type="transmembrane region" description="Helical" evidence="4">
    <location>
        <begin position="175"/>
        <end position="193"/>
    </location>
</feature>
<feature type="transmembrane region" description="Helical" evidence="4">
    <location>
        <begin position="108"/>
        <end position="127"/>
    </location>
</feature>
<feature type="compositionally biased region" description="Low complexity" evidence="3">
    <location>
        <begin position="15"/>
        <end position="29"/>
    </location>
</feature>
<evidence type="ECO:0000256" key="2">
    <source>
        <dbReference type="ARBA" id="ARBA00006727"/>
    </source>
</evidence>
<dbReference type="GeneID" id="39581598"/>
<sequence length="437" mass="45998">MASDIQKKHPTMPDATATTRTRSNSTLSSPLPPPPDGGLRAWTQVAAGWLVLFATWGYLNSFGSFQSYYTATALPTHSPSSISWIGSVQACLTTAIGAFTGRLLDAGYFRPTFAIGAALQLTGMFAMSAASDGDSPKYWHLMLTQGVLSGVGAGILFTPSMALVATWFGKRRGLAIGLATTGNSMGGIVYPVIVQQLIPRVGFAWTARALGFVNLACFGLALALMRTRLPPRRSGPVIDWSAFGEGVYVAYVAALFFFCWANYYTFYYIASFGIESLGLSYGDAAFLVVIVNGAGLPARILVPMLSDRIGPLNVMSMSMICIATVITCWLAVSDIPGLYAFTAVCGLVSGAVQSLMPTTVASITRRLDTVGTRLGMCFSILSVASLTGPPIGGALQSASGGSFTGAQAWAAVSALLGAAFVVLARGFRVGWKPREKC</sequence>
<dbReference type="EMBL" id="ML119052">
    <property type="protein sequence ID" value="ROT41301.1"/>
    <property type="molecule type" value="Genomic_DNA"/>
</dbReference>
<name>A0A3N2Q3F0_SODAK</name>
<feature type="transmembrane region" description="Helical" evidence="4">
    <location>
        <begin position="41"/>
        <end position="59"/>
    </location>
</feature>
<keyword evidence="6" id="KW-1185">Reference proteome</keyword>
<feature type="transmembrane region" description="Helical" evidence="4">
    <location>
        <begin position="338"/>
        <end position="358"/>
    </location>
</feature>
<dbReference type="GO" id="GO:0016020">
    <property type="term" value="C:membrane"/>
    <property type="evidence" value="ECO:0007669"/>
    <property type="project" value="UniProtKB-SubCell"/>
</dbReference>
<feature type="transmembrane region" description="Helical" evidence="4">
    <location>
        <begin position="246"/>
        <end position="264"/>
    </location>
</feature>